<protein>
    <submittedName>
        <fullName evidence="12">RNA-dependent RNA polymerase</fullName>
    </submittedName>
</protein>
<dbReference type="InterPro" id="IPR007094">
    <property type="entry name" value="RNA-dir_pol_PSvirus"/>
</dbReference>
<dbReference type="InterPro" id="IPR000605">
    <property type="entry name" value="Helicase_SF3_ssDNA/RNA_vir"/>
</dbReference>
<dbReference type="SUPFAM" id="SSF56672">
    <property type="entry name" value="DNA/RNA polymerases"/>
    <property type="match status" value="1"/>
</dbReference>
<dbReference type="Proteomes" id="UP000297033">
    <property type="component" value="Segment"/>
</dbReference>
<name>J3SB69_9VIRU</name>
<keyword evidence="8" id="KW-0067">ATP-binding</keyword>
<dbReference type="CDD" id="cd23195">
    <property type="entry name" value="Marnaviridae_RdRp"/>
    <property type="match status" value="1"/>
</dbReference>
<evidence type="ECO:0000313" key="12">
    <source>
        <dbReference type="EMBL" id="AFM44930.2"/>
    </source>
</evidence>
<evidence type="ECO:0000256" key="9">
    <source>
        <dbReference type="ARBA" id="ARBA00022953"/>
    </source>
</evidence>
<evidence type="ECO:0000256" key="1">
    <source>
        <dbReference type="ARBA" id="ARBA00022484"/>
    </source>
</evidence>
<keyword evidence="2" id="KW-0645">Protease</keyword>
<keyword evidence="9" id="KW-0693">Viral RNA replication</keyword>
<dbReference type="PROSITE" id="PS50507">
    <property type="entry name" value="RDRP_SSRNA_POS"/>
    <property type="match status" value="1"/>
</dbReference>
<evidence type="ECO:0000313" key="13">
    <source>
        <dbReference type="Proteomes" id="UP000297033"/>
    </source>
</evidence>
<evidence type="ECO:0000256" key="7">
    <source>
        <dbReference type="ARBA" id="ARBA00022807"/>
    </source>
</evidence>
<keyword evidence="3" id="KW-0808">Transferase</keyword>
<sequence>MFFTILNNDYPPAVKATEDVHGMSTPFQDTEMSFHQMDQQLLLELPVSHFRSVQAKRTQRNACKLNQRQAARPLTPFRVQSSETALSTWRSSQSPPVYRNSRTAFWVTLGPKSICGKYHDLSVEADAFAHYCEAFAIGFYQLCRAQSWPDSMVAIAAIAKMFDGYIQMDVTAFVTVSALLRYYFPSEKATSSDGLEVQGMDQWALPALDGAEDWLAFYKNIKKSKAYTKVYRFFMYGLSLSLFDKMGIDMDVLKYEPVAQEAIKAKYHMGEDFVITMLDTMLFVCRRGYQCFKSGSLQPLYHSGSKYQEWFDKAELLNRRALQLCNAKAHGFDKFSYLADLKSVIEQGESIRRNVEQREDKLLVQRLLATLKINLDNETTKRAAQKVRSAPFAFLVHGKSSVGKSSFVDICFKHYGKVRGLATDAEYRYVRNPAEEFWSGYDTSKWCIVLDDIGFMSPSLGTLDPSLQELLYVVNNTPYVPAQAELSDKGRTPVMSELVIGTTNTQHLNVHAYFSCPLAVQRRFPYVLTIEPKAEYQTEDRPGMLASHLRPDSIPGAYDDLWNIHVNRVVPIEKPGVEQGRLEHVETFTSMRSFLPWFNAQILEHHRIQDIVKTSLEHAGEVAVCVCNMPIEWCNCAHVQALEHDLFGEREVNQQLDEVYQSTLLAEQELDGTELTATKLFLSSGFVTQLVLLWYLHLYVCVHTVPFFNAIFSLLFGGNWFWRWVLGSTYKAEVTRDVFKFMGRHVKARYGNVQHLAKVAASLAACYAVYRGGTTLLDIWQRMSPQGQVQTVPLEKVGRVPTPDGSTRPDVSYADPMSFNVSDLSQTSLCSKGRDPEVIRKHIERATVVLHTRGDKLRTVTALNVRGCVYMCNNHAIPEEGDFFVDIVDDENCNIRPGVSNVLVTQSMVKRYPARDLAFLRLRVRPPGTDLTEYFAAETYGAKIDGEYVGRYVDGRTWRRPVRNIHATYHYWVSHSKHVEARTWTGTVEIPTVEGNCGTLLWSNTPKGFVFLGIHTLGRDDSVVSLALSKEEVARACEALEPKYVNRGEIVISAPSKTRNLGPLHAQSTVHTSNPGSARVVGSFLKEFRQQSKTNVGQTCIAQACEKRGFLIERTRPDMSRVPWRLALNDMTRPVTLLSEDILQEAVRDFEAVPDLDLSAVHVYPLSVALNGAPGVTYCDKLNRKTSAGCPYKCPKKRFLRFVDEATSTDVDVVDEIKDEIRRIIATYMNKERVHPVYCGHLKDEPVTFEKAISGKTRVFTASSLAHTLVVRMYLLPIIVHLQNNRFTYELGPGTIVQSLEWQKIHEYITEFGQDRIVAGDYSKFDKRMPANVILAAFEIIENICARAGYDEGDLNVVRGIAYDTAYPLVDFHGDLIEFYGSNPSGHPLTVIVNGLANSLYMRYCYIVLRPIGAASRKFRENVKLMTYGDDNIMGVAETCPWFNHTAIQTTLQNVDIGYTMADKDADSVPYIHISQANFLKRTWRWDEDIGALVAPLDRSSLNKMLTTCVLKANVSPEAHAIEVIGTAVREYFWYGRKEFEDKKQLFHEIVDECNLGVYVMATTFPTWEDLKQQFWDNSRHLRMEGDTEEPGY</sequence>
<dbReference type="GO" id="GO:0006351">
    <property type="term" value="P:DNA-templated transcription"/>
    <property type="evidence" value="ECO:0007669"/>
    <property type="project" value="InterPro"/>
</dbReference>
<keyword evidence="6" id="KW-0378">Hydrolase</keyword>
<evidence type="ECO:0000256" key="6">
    <source>
        <dbReference type="ARBA" id="ARBA00022801"/>
    </source>
</evidence>
<dbReference type="KEGG" id="vg:40526618"/>
<feature type="domain" description="SF3 helicase" evidence="11">
    <location>
        <begin position="371"/>
        <end position="543"/>
    </location>
</feature>
<dbReference type="InterPro" id="IPR014759">
    <property type="entry name" value="Helicase_SF3_ssRNA_vir"/>
</dbReference>
<dbReference type="InterPro" id="IPR027417">
    <property type="entry name" value="P-loop_NTPase"/>
</dbReference>
<keyword evidence="5" id="KW-0547">Nucleotide-binding</keyword>
<dbReference type="InterPro" id="IPR043128">
    <property type="entry name" value="Rev_trsase/Diguanyl_cyclase"/>
</dbReference>
<proteinExistence type="predicted"/>
<feature type="domain" description="RdRp catalytic" evidence="10">
    <location>
        <begin position="1315"/>
        <end position="1444"/>
    </location>
</feature>
<keyword evidence="13" id="KW-1185">Reference proteome</keyword>
<evidence type="ECO:0000259" key="10">
    <source>
        <dbReference type="PROSITE" id="PS50507"/>
    </source>
</evidence>
<evidence type="ECO:0000256" key="4">
    <source>
        <dbReference type="ARBA" id="ARBA00022695"/>
    </source>
</evidence>
<dbReference type="Gene3D" id="3.30.70.270">
    <property type="match status" value="1"/>
</dbReference>
<dbReference type="SUPFAM" id="SSF52540">
    <property type="entry name" value="P-loop containing nucleoside triphosphate hydrolases"/>
    <property type="match status" value="1"/>
</dbReference>
<evidence type="ECO:0000259" key="11">
    <source>
        <dbReference type="PROSITE" id="PS51218"/>
    </source>
</evidence>
<evidence type="ECO:0000256" key="2">
    <source>
        <dbReference type="ARBA" id="ARBA00022670"/>
    </source>
</evidence>
<dbReference type="EMBL" id="JN661160">
    <property type="protein sequence ID" value="AFM44930.2"/>
    <property type="molecule type" value="Genomic_RNA"/>
</dbReference>
<evidence type="ECO:0000256" key="3">
    <source>
        <dbReference type="ARBA" id="ARBA00022679"/>
    </source>
</evidence>
<dbReference type="Pfam" id="PF00910">
    <property type="entry name" value="RNA_helicase"/>
    <property type="match status" value="1"/>
</dbReference>
<dbReference type="InterPro" id="IPR043502">
    <property type="entry name" value="DNA/RNA_pol_sf"/>
</dbReference>
<dbReference type="Pfam" id="PF00680">
    <property type="entry name" value="RdRP_1"/>
    <property type="match status" value="1"/>
</dbReference>
<dbReference type="GO" id="GO:0005524">
    <property type="term" value="F:ATP binding"/>
    <property type="evidence" value="ECO:0007669"/>
    <property type="project" value="UniProtKB-KW"/>
</dbReference>
<dbReference type="GO" id="GO:0003968">
    <property type="term" value="F:RNA-directed RNA polymerase activity"/>
    <property type="evidence" value="ECO:0007669"/>
    <property type="project" value="UniProtKB-KW"/>
</dbReference>
<reference evidence="12 13" key="1">
    <citation type="journal article" date="2015" name="Genome Announc.">
        <title>Draft Genome Sequences of Marine RNA Viruses SF-1, SF-2, and SF-3 Recovered from San Francisco Wastewater.</title>
        <authorList>
            <person name="Greninger A.L."/>
            <person name="DeRisi J.L."/>
        </authorList>
    </citation>
    <scope>NUCLEOTIDE SEQUENCE [LARGE SCALE GENOMIC DNA]</scope>
</reference>
<dbReference type="GO" id="GO:0008234">
    <property type="term" value="F:cysteine-type peptidase activity"/>
    <property type="evidence" value="ECO:0007669"/>
    <property type="project" value="UniProtKB-KW"/>
</dbReference>
<dbReference type="InterPro" id="IPR001205">
    <property type="entry name" value="RNA-dir_pol_C"/>
</dbReference>
<dbReference type="SUPFAM" id="SSF50494">
    <property type="entry name" value="Trypsin-like serine proteases"/>
    <property type="match status" value="1"/>
</dbReference>
<keyword evidence="7" id="KW-0788">Thiol protease</keyword>
<dbReference type="PROSITE" id="PS51218">
    <property type="entry name" value="SF3_HELICASE_2"/>
    <property type="match status" value="1"/>
</dbReference>
<evidence type="ECO:0000256" key="5">
    <source>
        <dbReference type="ARBA" id="ARBA00022741"/>
    </source>
</evidence>
<dbReference type="GO" id="GO:0039694">
    <property type="term" value="P:viral RNA genome replication"/>
    <property type="evidence" value="ECO:0007669"/>
    <property type="project" value="InterPro"/>
</dbReference>
<evidence type="ECO:0000256" key="8">
    <source>
        <dbReference type="ARBA" id="ARBA00022840"/>
    </source>
</evidence>
<keyword evidence="1 12" id="KW-0696">RNA-directed RNA polymerase</keyword>
<accession>J3SB69</accession>
<keyword evidence="4" id="KW-0548">Nucleotidyltransferase</keyword>
<dbReference type="GO" id="GO:0006508">
    <property type="term" value="P:proteolysis"/>
    <property type="evidence" value="ECO:0007669"/>
    <property type="project" value="UniProtKB-KW"/>
</dbReference>
<dbReference type="GO" id="GO:0003723">
    <property type="term" value="F:RNA binding"/>
    <property type="evidence" value="ECO:0007669"/>
    <property type="project" value="InterPro"/>
</dbReference>
<organism evidence="12 13">
    <name type="scientific">Marine RNA virus SF-1</name>
    <dbReference type="NCBI Taxonomy" id="1198329"/>
    <lineage>
        <taxon>Viruses</taxon>
        <taxon>Riboviria</taxon>
        <taxon>Orthornavirae</taxon>
        <taxon>Pisuviricota</taxon>
        <taxon>Pisoniviricetes</taxon>
        <taxon>Picornavirales</taxon>
        <taxon>Marnaviridae</taxon>
        <taxon>Locarnavirus</taxon>
        <taxon>Locarnavirus greningerii</taxon>
        <taxon>Sanfarnavirus 1</taxon>
    </lineage>
</organism>
<dbReference type="GeneID" id="40526618"/>
<dbReference type="RefSeq" id="YP_009666351.1">
    <property type="nucleotide sequence ID" value="NC_043515.1"/>
</dbReference>
<dbReference type="GO" id="GO:0003724">
    <property type="term" value="F:RNA helicase activity"/>
    <property type="evidence" value="ECO:0007669"/>
    <property type="project" value="InterPro"/>
</dbReference>
<dbReference type="InterPro" id="IPR009003">
    <property type="entry name" value="Peptidase_S1_PA"/>
</dbReference>